<reference evidence="7 8" key="1">
    <citation type="journal article" date="2011" name="PLoS Genet.">
        <title>Finished genome of the fungal wheat pathogen Mycosphaerella graminicola reveals dispensome structure, chromosome plasticity, and stealth pathogenesis.</title>
        <authorList>
            <person name="Goodwin S.B."/>
            <person name="Ben M'barek S."/>
            <person name="Dhillon B."/>
            <person name="Wittenberg A.H.J."/>
            <person name="Crane C.F."/>
            <person name="Hane J.K."/>
            <person name="Foster A.J."/>
            <person name="Van der Lee T.A.J."/>
            <person name="Grimwood J."/>
            <person name="Aerts A."/>
            <person name="Antoniw J."/>
            <person name="Bailey A."/>
            <person name="Bluhm B."/>
            <person name="Bowler J."/>
            <person name="Bristow J."/>
            <person name="van der Burgt A."/>
            <person name="Canto-Canche B."/>
            <person name="Churchill A.C.L."/>
            <person name="Conde-Ferraez L."/>
            <person name="Cools H.J."/>
            <person name="Coutinho P.M."/>
            <person name="Csukai M."/>
            <person name="Dehal P."/>
            <person name="De Wit P."/>
            <person name="Donzelli B."/>
            <person name="van de Geest H.C."/>
            <person name="van Ham R.C.H.J."/>
            <person name="Hammond-Kosack K.E."/>
            <person name="Henrissat B."/>
            <person name="Kilian A."/>
            <person name="Kobayashi A.K."/>
            <person name="Koopmann E."/>
            <person name="Kourmpetis Y."/>
            <person name="Kuzniar A."/>
            <person name="Lindquist E."/>
            <person name="Lombard V."/>
            <person name="Maliepaard C."/>
            <person name="Martins N."/>
            <person name="Mehrabi R."/>
            <person name="Nap J.P.H."/>
            <person name="Ponomarenko A."/>
            <person name="Rudd J.J."/>
            <person name="Salamov A."/>
            <person name="Schmutz J."/>
            <person name="Schouten H.J."/>
            <person name="Shapiro H."/>
            <person name="Stergiopoulos I."/>
            <person name="Torriani S.F.F."/>
            <person name="Tu H."/>
            <person name="de Vries R.P."/>
            <person name="Waalwijk C."/>
            <person name="Ware S.B."/>
            <person name="Wiebenga A."/>
            <person name="Zwiers L.-H."/>
            <person name="Oliver R.P."/>
            <person name="Grigoriev I.V."/>
            <person name="Kema G.H.J."/>
        </authorList>
    </citation>
    <scope>NUCLEOTIDE SEQUENCE [LARGE SCALE GENOMIC DNA]</scope>
    <source>
        <strain evidence="8">CBS 115943 / IPO323</strain>
    </source>
</reference>
<dbReference type="HOGENOM" id="CLU_027089_1_2_1"/>
<organism evidence="7 8">
    <name type="scientific">Zymoseptoria tritici (strain CBS 115943 / IPO323)</name>
    <name type="common">Speckled leaf blotch fungus</name>
    <name type="synonym">Septoria tritici</name>
    <dbReference type="NCBI Taxonomy" id="336722"/>
    <lineage>
        <taxon>Eukaryota</taxon>
        <taxon>Fungi</taxon>
        <taxon>Dikarya</taxon>
        <taxon>Ascomycota</taxon>
        <taxon>Pezizomycotina</taxon>
        <taxon>Dothideomycetes</taxon>
        <taxon>Dothideomycetidae</taxon>
        <taxon>Mycosphaerellales</taxon>
        <taxon>Mycosphaerellaceae</taxon>
        <taxon>Zymoseptoria</taxon>
    </lineage>
</organism>
<name>F9X9B1_ZYMTI</name>
<feature type="transmembrane region" description="Helical" evidence="6">
    <location>
        <begin position="412"/>
        <end position="430"/>
    </location>
</feature>
<dbReference type="GeneID" id="13399540"/>
<dbReference type="GO" id="GO:0005385">
    <property type="term" value="F:zinc ion transmembrane transporter activity"/>
    <property type="evidence" value="ECO:0007669"/>
    <property type="project" value="TreeGrafter"/>
</dbReference>
<dbReference type="OrthoDB" id="448280at2759"/>
<evidence type="ECO:0000256" key="5">
    <source>
        <dbReference type="SAM" id="MobiDB-lite"/>
    </source>
</evidence>
<dbReference type="Pfam" id="PF02535">
    <property type="entry name" value="Zip"/>
    <property type="match status" value="1"/>
</dbReference>
<keyword evidence="8" id="KW-1185">Reference proteome</keyword>
<dbReference type="Proteomes" id="UP000008062">
    <property type="component" value="Chromosome 4"/>
</dbReference>
<dbReference type="EMBL" id="CM001199">
    <property type="protein sequence ID" value="EGP88178.1"/>
    <property type="molecule type" value="Genomic_DNA"/>
</dbReference>
<feature type="transmembrane region" description="Helical" evidence="6">
    <location>
        <begin position="135"/>
        <end position="157"/>
    </location>
</feature>
<dbReference type="OMA" id="VGFMNAV"/>
<dbReference type="eggNOG" id="KOG1558">
    <property type="taxonomic scope" value="Eukaryota"/>
</dbReference>
<evidence type="ECO:0000256" key="3">
    <source>
        <dbReference type="ARBA" id="ARBA00022989"/>
    </source>
</evidence>
<evidence type="ECO:0008006" key="9">
    <source>
        <dbReference type="Google" id="ProtNLM"/>
    </source>
</evidence>
<feature type="transmembrane region" description="Helical" evidence="6">
    <location>
        <begin position="367"/>
        <end position="392"/>
    </location>
</feature>
<dbReference type="RefSeq" id="XP_003853202.1">
    <property type="nucleotide sequence ID" value="XM_003853154.1"/>
</dbReference>
<keyword evidence="3 6" id="KW-1133">Transmembrane helix</keyword>
<dbReference type="GO" id="GO:0005886">
    <property type="term" value="C:plasma membrane"/>
    <property type="evidence" value="ECO:0007669"/>
    <property type="project" value="TreeGrafter"/>
</dbReference>
<feature type="compositionally biased region" description="Low complexity" evidence="5">
    <location>
        <begin position="249"/>
        <end position="266"/>
    </location>
</feature>
<gene>
    <name evidence="7" type="ORF">MYCGRDRAFT_100074</name>
</gene>
<feature type="compositionally biased region" description="Acidic residues" evidence="5">
    <location>
        <begin position="205"/>
        <end position="218"/>
    </location>
</feature>
<dbReference type="InParanoid" id="F9X9B1"/>
<evidence type="ECO:0000256" key="1">
    <source>
        <dbReference type="ARBA" id="ARBA00004141"/>
    </source>
</evidence>
<protein>
    <recommendedName>
        <fullName evidence="9">Zinc/iron permease</fullName>
    </recommendedName>
</protein>
<dbReference type="KEGG" id="ztr:MYCGRDRAFT_100074"/>
<dbReference type="PANTHER" id="PTHR11040">
    <property type="entry name" value="ZINC/IRON TRANSPORTER"/>
    <property type="match status" value="1"/>
</dbReference>
<dbReference type="PANTHER" id="PTHR11040:SF60">
    <property type="entry name" value="FAMILY ZINC TRANSPORTER, PUTATIVE (AFU_ORTHOLOGUE AFUA_8G04010)-RELATED"/>
    <property type="match status" value="1"/>
</dbReference>
<evidence type="ECO:0000313" key="8">
    <source>
        <dbReference type="Proteomes" id="UP000008062"/>
    </source>
</evidence>
<feature type="region of interest" description="Disordered" evidence="5">
    <location>
        <begin position="168"/>
        <end position="266"/>
    </location>
</feature>
<evidence type="ECO:0000256" key="4">
    <source>
        <dbReference type="ARBA" id="ARBA00023136"/>
    </source>
</evidence>
<dbReference type="AlphaFoldDB" id="F9X9B1"/>
<feature type="transmembrane region" description="Helical" evidence="6">
    <location>
        <begin position="60"/>
        <end position="82"/>
    </location>
</feature>
<evidence type="ECO:0000256" key="6">
    <source>
        <dbReference type="SAM" id="Phobius"/>
    </source>
</evidence>
<evidence type="ECO:0000256" key="2">
    <source>
        <dbReference type="ARBA" id="ARBA00022692"/>
    </source>
</evidence>
<dbReference type="STRING" id="336722.F9X9B1"/>
<accession>F9X9B1</accession>
<dbReference type="InterPro" id="IPR003689">
    <property type="entry name" value="ZIP"/>
</dbReference>
<comment type="subcellular location">
    <subcellularLocation>
        <location evidence="1">Membrane</location>
        <topology evidence="1">Multi-pass membrane protein</topology>
    </subcellularLocation>
</comment>
<feature type="transmembrane region" description="Helical" evidence="6">
    <location>
        <begin position="271"/>
        <end position="294"/>
    </location>
</feature>
<keyword evidence="4 6" id="KW-0472">Membrane</keyword>
<feature type="compositionally biased region" description="Polar residues" evidence="5">
    <location>
        <begin position="221"/>
        <end position="233"/>
    </location>
</feature>
<feature type="transmembrane region" description="Helical" evidence="6">
    <location>
        <begin position="94"/>
        <end position="115"/>
    </location>
</feature>
<proteinExistence type="predicted"/>
<evidence type="ECO:0000313" key="7">
    <source>
        <dbReference type="EMBL" id="EGP88178.1"/>
    </source>
</evidence>
<sequence>MTQNGPAEPPPSQWLSTADIPLPHLLHELHLRQQQTDPSTPTPRPTCGSNKPTTTYNTPIHVFALFLILLLSTLACAFPIIIRRFPRLPVPNQLLFLSRHFGTGVLIATAFVHLLPTAYTNLTDPCLPDFWTKTYPAMPGFIAMWSVLVVVGIEMFFAGRGVGHSHGEVDFGGLRGGEDGEGQELGRRRGRRRSGREGIHTPASDDSDSDLDLDELDPDNPFTSSSDRQPLTARSSTSSTRSILHHNPSAHPSSSPSPGDGSATTPHEQRLILQCLLLEAGILFHSIFIGLALSVSTGPAFYSLLLAISFHQTFEGLALGSRIASIPTFSPSSLKPWGMAVLYGVTTPIGQAMGLGLQGLYDPMSEGGLLMVGCVNAVSCGLLVYAGLVQLLAEDFLSEKSYVELRGRRRGMACGGVVGGAMLMALVGVWA</sequence>
<keyword evidence="2 6" id="KW-0812">Transmembrane</keyword>